<dbReference type="RefSeq" id="WP_345029301.1">
    <property type="nucleotide sequence ID" value="NZ_BAABGL010000002.1"/>
</dbReference>
<keyword evidence="4" id="KW-0227">DNA damage</keyword>
<evidence type="ECO:0000256" key="2">
    <source>
        <dbReference type="ARBA" id="ARBA00022603"/>
    </source>
</evidence>
<evidence type="ECO:0008006" key="12">
    <source>
        <dbReference type="Google" id="ProtNLM"/>
    </source>
</evidence>
<evidence type="ECO:0000259" key="9">
    <source>
        <dbReference type="Pfam" id="PF02870"/>
    </source>
</evidence>
<dbReference type="SUPFAM" id="SSF46767">
    <property type="entry name" value="Methylated DNA-protein cysteine methyltransferase, C-terminal domain"/>
    <property type="match status" value="1"/>
</dbReference>
<dbReference type="Gene3D" id="1.10.10.10">
    <property type="entry name" value="Winged helix-like DNA-binding domain superfamily/Winged helix DNA-binding domain"/>
    <property type="match status" value="1"/>
</dbReference>
<evidence type="ECO:0000256" key="4">
    <source>
        <dbReference type="ARBA" id="ARBA00022763"/>
    </source>
</evidence>
<comment type="catalytic activity">
    <reaction evidence="1">
        <text>a 4-O-methyl-thymidine in DNA + L-cysteinyl-[protein] = a thymidine in DNA + S-methyl-L-cysteinyl-[protein]</text>
        <dbReference type="Rhea" id="RHEA:53428"/>
        <dbReference type="Rhea" id="RHEA-COMP:10131"/>
        <dbReference type="Rhea" id="RHEA-COMP:10132"/>
        <dbReference type="Rhea" id="RHEA-COMP:13555"/>
        <dbReference type="Rhea" id="RHEA-COMP:13556"/>
        <dbReference type="ChEBI" id="CHEBI:29950"/>
        <dbReference type="ChEBI" id="CHEBI:82612"/>
        <dbReference type="ChEBI" id="CHEBI:137386"/>
        <dbReference type="ChEBI" id="CHEBI:137387"/>
        <dbReference type="EC" id="2.1.1.63"/>
    </reaction>
</comment>
<dbReference type="NCBIfam" id="TIGR00589">
    <property type="entry name" value="ogt"/>
    <property type="match status" value="1"/>
</dbReference>
<evidence type="ECO:0000259" key="8">
    <source>
        <dbReference type="Pfam" id="PF01035"/>
    </source>
</evidence>
<gene>
    <name evidence="10" type="ORF">GCM10023167_03230</name>
</gene>
<dbReference type="PANTHER" id="PTHR10815">
    <property type="entry name" value="METHYLATED-DNA--PROTEIN-CYSTEINE METHYLTRANSFERASE"/>
    <property type="match status" value="1"/>
</dbReference>
<dbReference type="InterPro" id="IPR036388">
    <property type="entry name" value="WH-like_DNA-bd_sf"/>
</dbReference>
<keyword evidence="3" id="KW-0808">Transferase</keyword>
<feature type="region of interest" description="Disordered" evidence="7">
    <location>
        <begin position="1"/>
        <end position="46"/>
    </location>
</feature>
<dbReference type="Pfam" id="PF01035">
    <property type="entry name" value="DNA_binding_1"/>
    <property type="match status" value="1"/>
</dbReference>
<keyword evidence="2" id="KW-0489">Methyltransferase</keyword>
<evidence type="ECO:0000256" key="3">
    <source>
        <dbReference type="ARBA" id="ARBA00022679"/>
    </source>
</evidence>
<evidence type="ECO:0000313" key="10">
    <source>
        <dbReference type="EMBL" id="GAA4383573.1"/>
    </source>
</evidence>
<dbReference type="InterPro" id="IPR008332">
    <property type="entry name" value="MethylG_MeTrfase_N"/>
</dbReference>
<dbReference type="PROSITE" id="PS00374">
    <property type="entry name" value="MGMT"/>
    <property type="match status" value="1"/>
</dbReference>
<evidence type="ECO:0000313" key="11">
    <source>
        <dbReference type="Proteomes" id="UP001500642"/>
    </source>
</evidence>
<comment type="caution">
    <text evidence="10">The sequence shown here is derived from an EMBL/GenBank/DDBJ whole genome shotgun (WGS) entry which is preliminary data.</text>
</comment>
<dbReference type="InterPro" id="IPR036217">
    <property type="entry name" value="MethylDNA_cys_MeTrfase_DNAb"/>
</dbReference>
<sequence length="242" mass="25393">MTRAPLMTRTVPTTPGPPEGFASAGLDSQPGPGTGGAVPEDRLSGPASALEESMVAALNAEVLARGDATGLVDAAYTRMPSPMGELVVVVTDRGLLRIGFDTEELSAVLTEVAEAVGPVVVEDSGMTRTVVAELGEYFAGERRSFDIALDLRLTRGFRAEVQQALADIPFGSTMSYAEMAAHLGNPKAVRAVGTACAKNPIPLILPCHRIVRSDGSFGNYRGGHDRKQWVLDFEAGTLPLTG</sequence>
<reference evidence="11" key="1">
    <citation type="journal article" date="2019" name="Int. J. Syst. Evol. Microbiol.">
        <title>The Global Catalogue of Microorganisms (GCM) 10K type strain sequencing project: providing services to taxonomists for standard genome sequencing and annotation.</title>
        <authorList>
            <consortium name="The Broad Institute Genomics Platform"/>
            <consortium name="The Broad Institute Genome Sequencing Center for Infectious Disease"/>
            <person name="Wu L."/>
            <person name="Ma J."/>
        </authorList>
    </citation>
    <scope>NUCLEOTIDE SEQUENCE [LARGE SCALE GENOMIC DNA]</scope>
    <source>
        <strain evidence="11">JCM 17808</strain>
    </source>
</reference>
<evidence type="ECO:0000256" key="7">
    <source>
        <dbReference type="SAM" id="MobiDB-lite"/>
    </source>
</evidence>
<dbReference type="Gene3D" id="3.30.160.70">
    <property type="entry name" value="Methylated DNA-protein cysteine methyltransferase domain"/>
    <property type="match status" value="1"/>
</dbReference>
<dbReference type="Pfam" id="PF02870">
    <property type="entry name" value="Methyltransf_1N"/>
    <property type="match status" value="1"/>
</dbReference>
<feature type="domain" description="Methylguanine DNA methyltransferase ribonuclease-like" evidence="9">
    <location>
        <begin position="76"/>
        <end position="151"/>
    </location>
</feature>
<name>A0ABP8J208_9MICO</name>
<dbReference type="InterPro" id="IPR001497">
    <property type="entry name" value="MethylDNA_cys_MeTrfase_AS"/>
</dbReference>
<accession>A0ABP8J208</accession>
<organism evidence="10 11">
    <name type="scientific">Brevibacterium pityocampae</name>
    <dbReference type="NCBI Taxonomy" id="506594"/>
    <lineage>
        <taxon>Bacteria</taxon>
        <taxon>Bacillati</taxon>
        <taxon>Actinomycetota</taxon>
        <taxon>Actinomycetes</taxon>
        <taxon>Micrococcales</taxon>
        <taxon>Brevibacteriaceae</taxon>
        <taxon>Brevibacterium</taxon>
    </lineage>
</organism>
<evidence type="ECO:0000256" key="6">
    <source>
        <dbReference type="ARBA" id="ARBA00049348"/>
    </source>
</evidence>
<dbReference type="EMBL" id="BAABGL010000002">
    <property type="protein sequence ID" value="GAA4383573.1"/>
    <property type="molecule type" value="Genomic_DNA"/>
</dbReference>
<dbReference type="InterPro" id="IPR014048">
    <property type="entry name" value="MethylDNA_cys_MeTrfase_DNA-bd"/>
</dbReference>
<dbReference type="PANTHER" id="PTHR10815:SF13">
    <property type="entry name" value="METHYLATED-DNA--PROTEIN-CYSTEINE METHYLTRANSFERASE"/>
    <property type="match status" value="1"/>
</dbReference>
<feature type="domain" description="Methylated-DNA-[protein]-cysteine S-methyltransferase DNA binding" evidence="8">
    <location>
        <begin position="157"/>
        <end position="235"/>
    </location>
</feature>
<dbReference type="InterPro" id="IPR036631">
    <property type="entry name" value="MGMT_N_sf"/>
</dbReference>
<keyword evidence="5" id="KW-0234">DNA repair</keyword>
<evidence type="ECO:0000256" key="5">
    <source>
        <dbReference type="ARBA" id="ARBA00023204"/>
    </source>
</evidence>
<dbReference type="Proteomes" id="UP001500642">
    <property type="component" value="Unassembled WGS sequence"/>
</dbReference>
<dbReference type="CDD" id="cd06445">
    <property type="entry name" value="ATase"/>
    <property type="match status" value="1"/>
</dbReference>
<proteinExistence type="predicted"/>
<protein>
    <recommendedName>
        <fullName evidence="12">Methylated-DNA--[protein]-cysteine S-methyltransferase</fullName>
    </recommendedName>
</protein>
<dbReference type="SUPFAM" id="SSF53155">
    <property type="entry name" value="Methylated DNA-protein cysteine methyltransferase domain"/>
    <property type="match status" value="1"/>
</dbReference>
<comment type="catalytic activity">
    <reaction evidence="6">
        <text>a 6-O-methyl-2'-deoxyguanosine in DNA + L-cysteinyl-[protein] = S-methyl-L-cysteinyl-[protein] + a 2'-deoxyguanosine in DNA</text>
        <dbReference type="Rhea" id="RHEA:24000"/>
        <dbReference type="Rhea" id="RHEA-COMP:10131"/>
        <dbReference type="Rhea" id="RHEA-COMP:10132"/>
        <dbReference type="Rhea" id="RHEA-COMP:11367"/>
        <dbReference type="Rhea" id="RHEA-COMP:11368"/>
        <dbReference type="ChEBI" id="CHEBI:29950"/>
        <dbReference type="ChEBI" id="CHEBI:82612"/>
        <dbReference type="ChEBI" id="CHEBI:85445"/>
        <dbReference type="ChEBI" id="CHEBI:85448"/>
        <dbReference type="EC" id="2.1.1.63"/>
    </reaction>
</comment>
<evidence type="ECO:0000256" key="1">
    <source>
        <dbReference type="ARBA" id="ARBA00001286"/>
    </source>
</evidence>
<keyword evidence="11" id="KW-1185">Reference proteome</keyword>